<organism evidence="2 3">
    <name type="scientific">Clostridium gallinarum</name>
    <dbReference type="NCBI Taxonomy" id="2762246"/>
    <lineage>
        <taxon>Bacteria</taxon>
        <taxon>Bacillati</taxon>
        <taxon>Bacillota</taxon>
        <taxon>Clostridia</taxon>
        <taxon>Eubacteriales</taxon>
        <taxon>Clostridiaceae</taxon>
        <taxon>Clostridium</taxon>
    </lineage>
</organism>
<keyword evidence="1" id="KW-0472">Membrane</keyword>
<keyword evidence="1" id="KW-1133">Transmembrane helix</keyword>
<evidence type="ECO:0000313" key="2">
    <source>
        <dbReference type="EMBL" id="MBD7916299.1"/>
    </source>
</evidence>
<keyword evidence="1" id="KW-0812">Transmembrane</keyword>
<gene>
    <name evidence="2" type="ORF">H9660_14220</name>
</gene>
<keyword evidence="3" id="KW-1185">Reference proteome</keyword>
<reference evidence="2 3" key="1">
    <citation type="submission" date="2020-08" db="EMBL/GenBank/DDBJ databases">
        <title>A Genomic Blueprint of the Chicken Gut Microbiome.</title>
        <authorList>
            <person name="Gilroy R."/>
            <person name="Ravi A."/>
            <person name="Getino M."/>
            <person name="Pursley I."/>
            <person name="Horton D.L."/>
            <person name="Alikhan N.-F."/>
            <person name="Baker D."/>
            <person name="Gharbi K."/>
            <person name="Hall N."/>
            <person name="Watson M."/>
            <person name="Adriaenssens E.M."/>
            <person name="Foster-Nyarko E."/>
            <person name="Jarju S."/>
            <person name="Secka A."/>
            <person name="Antonio M."/>
            <person name="Oren A."/>
            <person name="Chaudhuri R."/>
            <person name="La Ragione R.M."/>
            <person name="Hildebrand F."/>
            <person name="Pallen M.J."/>
        </authorList>
    </citation>
    <scope>NUCLEOTIDE SEQUENCE [LARGE SCALE GENOMIC DNA]</scope>
    <source>
        <strain evidence="2 3">Sa3CUN1</strain>
    </source>
</reference>
<feature type="transmembrane region" description="Helical" evidence="1">
    <location>
        <begin position="17"/>
        <end position="39"/>
    </location>
</feature>
<feature type="transmembrane region" description="Helical" evidence="1">
    <location>
        <begin position="51"/>
        <end position="72"/>
    </location>
</feature>
<accession>A0ABR8Q7Q6</accession>
<evidence type="ECO:0000313" key="3">
    <source>
        <dbReference type="Proteomes" id="UP000640335"/>
    </source>
</evidence>
<dbReference type="EMBL" id="JACSQZ010000071">
    <property type="protein sequence ID" value="MBD7916299.1"/>
    <property type="molecule type" value="Genomic_DNA"/>
</dbReference>
<protein>
    <recommendedName>
        <fullName evidence="4">TrbC/VIRB2 family protein</fullName>
    </recommendedName>
</protein>
<dbReference type="RefSeq" id="WP_191751042.1">
    <property type="nucleotide sequence ID" value="NZ_JACSQZ010000071.1"/>
</dbReference>
<proteinExistence type="predicted"/>
<comment type="caution">
    <text evidence="2">The sequence shown here is derived from an EMBL/GenBank/DDBJ whole genome shotgun (WGS) entry which is preliminary data.</text>
</comment>
<dbReference type="Proteomes" id="UP000640335">
    <property type="component" value="Unassembled WGS sequence"/>
</dbReference>
<name>A0ABR8Q7Q6_9CLOT</name>
<sequence>MDVIQQLSEMGYEVVKWLQILGIPAAAIAFGIGGTIQIFGGSEGLRKAKPWYIGAAIGLIFIIGASSISQFIERKITF</sequence>
<evidence type="ECO:0000256" key="1">
    <source>
        <dbReference type="SAM" id="Phobius"/>
    </source>
</evidence>
<evidence type="ECO:0008006" key="4">
    <source>
        <dbReference type="Google" id="ProtNLM"/>
    </source>
</evidence>